<organism evidence="12 13">
    <name type="scientific">Acetomicrobium hydrogeniformans ATCC BAA-1850</name>
    <dbReference type="NCBI Taxonomy" id="592015"/>
    <lineage>
        <taxon>Bacteria</taxon>
        <taxon>Thermotogati</taxon>
        <taxon>Synergistota</taxon>
        <taxon>Synergistia</taxon>
        <taxon>Synergistales</taxon>
        <taxon>Acetomicrobiaceae</taxon>
        <taxon>Acetomicrobium</taxon>
    </lineage>
</organism>
<evidence type="ECO:0000256" key="5">
    <source>
        <dbReference type="ARBA" id="ARBA00022475"/>
    </source>
</evidence>
<dbReference type="GO" id="GO:0009288">
    <property type="term" value="C:bacterial-type flagellum"/>
    <property type="evidence" value="ECO:0007669"/>
    <property type="project" value="InterPro"/>
</dbReference>
<sequence>MNDRIKRFNKLENIKNKEVESLEIALKNQRKILDELKQHLVQLEQDMNDAVTEFATISDNGLHSIEDLWEARMQVESIEGEIAQTSMELRKCEIAVENITEELLNRYKEAKIMERAANRLYEKENSEKLAKEQSAIDDISLSHMGRNGVS</sequence>
<evidence type="ECO:0000256" key="3">
    <source>
        <dbReference type="ARBA" id="ARBA00020392"/>
    </source>
</evidence>
<dbReference type="GO" id="GO:0005886">
    <property type="term" value="C:plasma membrane"/>
    <property type="evidence" value="ECO:0007669"/>
    <property type="project" value="UniProtKB-SubCell"/>
</dbReference>
<keyword evidence="7" id="KW-1005">Bacterial flagellum biogenesis</keyword>
<dbReference type="Gene3D" id="1.10.287.1700">
    <property type="match status" value="1"/>
</dbReference>
<feature type="coiled-coil region" evidence="11">
    <location>
        <begin position="19"/>
        <end position="53"/>
    </location>
</feature>
<keyword evidence="4" id="KW-0813">Transport</keyword>
<evidence type="ECO:0000256" key="1">
    <source>
        <dbReference type="ARBA" id="ARBA00004413"/>
    </source>
</evidence>
<dbReference type="Proteomes" id="UP000005273">
    <property type="component" value="Unassembled WGS sequence"/>
</dbReference>
<evidence type="ECO:0000313" key="12">
    <source>
        <dbReference type="EMBL" id="KRT35607.1"/>
    </source>
</evidence>
<keyword evidence="5" id="KW-1003">Cell membrane</keyword>
<evidence type="ECO:0000313" key="13">
    <source>
        <dbReference type="Proteomes" id="UP000005273"/>
    </source>
</evidence>
<keyword evidence="8" id="KW-0653">Protein transport</keyword>
<keyword evidence="12" id="KW-0966">Cell projection</keyword>
<keyword evidence="11" id="KW-0175">Coiled coil</keyword>
<evidence type="ECO:0000256" key="2">
    <source>
        <dbReference type="ARBA" id="ARBA00010004"/>
    </source>
</evidence>
<keyword evidence="6" id="KW-0145">Chemotaxis</keyword>
<dbReference type="GO" id="GO:0015031">
    <property type="term" value="P:protein transport"/>
    <property type="evidence" value="ECO:0007669"/>
    <property type="project" value="UniProtKB-KW"/>
</dbReference>
<comment type="subcellular location">
    <subcellularLocation>
        <location evidence="1">Cell membrane</location>
        <topology evidence="1">Peripheral membrane protein</topology>
        <orientation evidence="1">Cytoplasmic side</orientation>
    </subcellularLocation>
</comment>
<evidence type="ECO:0000256" key="10">
    <source>
        <dbReference type="ARBA" id="ARBA00023225"/>
    </source>
</evidence>
<dbReference type="InterPro" id="IPR053716">
    <property type="entry name" value="Flag_assembly_chemotaxis_eff"/>
</dbReference>
<gene>
    <name evidence="12" type="ORF">HMPREF1705_02844</name>
</gene>
<dbReference type="GO" id="GO:0044781">
    <property type="term" value="P:bacterial-type flagellum organization"/>
    <property type="evidence" value="ECO:0007669"/>
    <property type="project" value="UniProtKB-KW"/>
</dbReference>
<dbReference type="STRING" id="592015.HMPREF1705_02844"/>
<keyword evidence="9" id="KW-0472">Membrane</keyword>
<evidence type="ECO:0000256" key="8">
    <source>
        <dbReference type="ARBA" id="ARBA00022927"/>
    </source>
</evidence>
<keyword evidence="10" id="KW-1006">Bacterial flagellum protein export</keyword>
<dbReference type="GO" id="GO:0006935">
    <property type="term" value="P:chemotaxis"/>
    <property type="evidence" value="ECO:0007669"/>
    <property type="project" value="UniProtKB-KW"/>
</dbReference>
<dbReference type="Pfam" id="PF02050">
    <property type="entry name" value="FliJ"/>
    <property type="match status" value="1"/>
</dbReference>
<proteinExistence type="inferred from homology"/>
<dbReference type="AlphaFoldDB" id="A0A0T5XB61"/>
<dbReference type="RefSeq" id="WP_057940804.1">
    <property type="nucleotide sequence ID" value="NZ_ACJX03000001.1"/>
</dbReference>
<evidence type="ECO:0000256" key="7">
    <source>
        <dbReference type="ARBA" id="ARBA00022795"/>
    </source>
</evidence>
<keyword evidence="13" id="KW-1185">Reference proteome</keyword>
<dbReference type="eggNOG" id="ENOG5033FQC">
    <property type="taxonomic scope" value="Bacteria"/>
</dbReference>
<dbReference type="GO" id="GO:0071973">
    <property type="term" value="P:bacterial-type flagellum-dependent cell motility"/>
    <property type="evidence" value="ECO:0007669"/>
    <property type="project" value="InterPro"/>
</dbReference>
<evidence type="ECO:0000256" key="11">
    <source>
        <dbReference type="SAM" id="Coils"/>
    </source>
</evidence>
<keyword evidence="12" id="KW-0969">Cilium</keyword>
<reference evidence="13" key="1">
    <citation type="submission" date="2012-09" db="EMBL/GenBank/DDBJ databases">
        <authorList>
            <person name="Weinstock G."/>
            <person name="Sodergren E."/>
            <person name="Clifton S."/>
            <person name="Fulton L."/>
            <person name="Fulton B."/>
            <person name="Courtney L."/>
            <person name="Fronick C."/>
            <person name="Harrison M."/>
            <person name="Strong C."/>
            <person name="Farmer C."/>
            <person name="Delehaunty K."/>
            <person name="Markovic C."/>
            <person name="Hall O."/>
            <person name="Minx P."/>
            <person name="Tomlinson C."/>
            <person name="Mitreva M."/>
            <person name="Nelson J."/>
            <person name="Hou S."/>
            <person name="Wollam A."/>
            <person name="Pepin K.H."/>
            <person name="Johnson M."/>
            <person name="Bhonagiri V."/>
            <person name="Nash W.E."/>
            <person name="Suruliraj S."/>
            <person name="Warren W."/>
            <person name="Chinwalla A."/>
            <person name="Mardis E.R."/>
            <person name="Wilson R.K."/>
        </authorList>
    </citation>
    <scope>NUCLEOTIDE SEQUENCE [LARGE SCALE GENOMIC DNA]</scope>
    <source>
        <strain evidence="13">OS1</strain>
    </source>
</reference>
<evidence type="ECO:0000256" key="9">
    <source>
        <dbReference type="ARBA" id="ARBA00023136"/>
    </source>
</evidence>
<dbReference type="InterPro" id="IPR012823">
    <property type="entry name" value="Flagell_FliJ"/>
</dbReference>
<name>A0A0T5XB61_9BACT</name>
<protein>
    <recommendedName>
        <fullName evidence="3">Flagellar FliJ protein</fullName>
    </recommendedName>
</protein>
<keyword evidence="12" id="KW-0282">Flagellum</keyword>
<accession>A0A0T5XB61</accession>
<comment type="similarity">
    <text evidence="2">Belongs to the FliJ family.</text>
</comment>
<comment type="caution">
    <text evidence="12">The sequence shown here is derived from an EMBL/GenBank/DDBJ whole genome shotgun (WGS) entry which is preliminary data.</text>
</comment>
<evidence type="ECO:0000256" key="4">
    <source>
        <dbReference type="ARBA" id="ARBA00022448"/>
    </source>
</evidence>
<evidence type="ECO:0000256" key="6">
    <source>
        <dbReference type="ARBA" id="ARBA00022500"/>
    </source>
</evidence>
<dbReference type="EMBL" id="ACJX03000001">
    <property type="protein sequence ID" value="KRT35607.1"/>
    <property type="molecule type" value="Genomic_DNA"/>
</dbReference>
<dbReference type="OrthoDB" id="9959410at2"/>